<proteinExistence type="predicted"/>
<sequence>MQARRRIFFTSEVAAAAGLSGTFVRRVARQHGIGDKGFRGQIAFLDSDLPRLEKHLRRPIVENMRKLLENAKL</sequence>
<gene>
    <name evidence="1" type="ORF">MM415A01224_0009</name>
</gene>
<dbReference type="AlphaFoldDB" id="A0A6M3K7L3"/>
<accession>A0A6M3K7L3</accession>
<name>A0A6M3K7L3_9ZZZZ</name>
<reference evidence="1" key="1">
    <citation type="submission" date="2020-03" db="EMBL/GenBank/DDBJ databases">
        <title>The deep terrestrial virosphere.</title>
        <authorList>
            <person name="Holmfeldt K."/>
            <person name="Nilsson E."/>
            <person name="Simone D."/>
            <person name="Lopez-Fernandez M."/>
            <person name="Wu X."/>
            <person name="de Brujin I."/>
            <person name="Lundin D."/>
            <person name="Andersson A."/>
            <person name="Bertilsson S."/>
            <person name="Dopson M."/>
        </authorList>
    </citation>
    <scope>NUCLEOTIDE SEQUENCE</scope>
    <source>
        <strain evidence="1">MM415A01224</strain>
    </source>
</reference>
<dbReference type="EMBL" id="MT142301">
    <property type="protein sequence ID" value="QJA77770.1"/>
    <property type="molecule type" value="Genomic_DNA"/>
</dbReference>
<protein>
    <submittedName>
        <fullName evidence="1">Uncharacterized protein</fullName>
    </submittedName>
</protein>
<evidence type="ECO:0000313" key="1">
    <source>
        <dbReference type="EMBL" id="QJA77770.1"/>
    </source>
</evidence>
<organism evidence="1">
    <name type="scientific">viral metagenome</name>
    <dbReference type="NCBI Taxonomy" id="1070528"/>
    <lineage>
        <taxon>unclassified sequences</taxon>
        <taxon>metagenomes</taxon>
        <taxon>organismal metagenomes</taxon>
    </lineage>
</organism>